<evidence type="ECO:0000313" key="7">
    <source>
        <dbReference type="Proteomes" id="UP000886721"/>
    </source>
</evidence>
<dbReference type="InterPro" id="IPR013328">
    <property type="entry name" value="6PGD_dom2"/>
</dbReference>
<dbReference type="Pfam" id="PF08125">
    <property type="entry name" value="Mannitol_dh_C"/>
    <property type="match status" value="1"/>
</dbReference>
<dbReference type="SUPFAM" id="SSF51735">
    <property type="entry name" value="NAD(P)-binding Rossmann-fold domains"/>
    <property type="match status" value="1"/>
</dbReference>
<name>A0A9D1WV30_9FIRM</name>
<dbReference type="EMBL" id="DXEM01000020">
    <property type="protein sequence ID" value="HIX67808.1"/>
    <property type="molecule type" value="Genomic_DNA"/>
</dbReference>
<dbReference type="InterPro" id="IPR008927">
    <property type="entry name" value="6-PGluconate_DH-like_C_sf"/>
</dbReference>
<reference evidence="6" key="1">
    <citation type="journal article" date="2021" name="PeerJ">
        <title>Extensive microbial diversity within the chicken gut microbiome revealed by metagenomics and culture.</title>
        <authorList>
            <person name="Gilroy R."/>
            <person name="Ravi A."/>
            <person name="Getino M."/>
            <person name="Pursley I."/>
            <person name="Horton D.L."/>
            <person name="Alikhan N.F."/>
            <person name="Baker D."/>
            <person name="Gharbi K."/>
            <person name="Hall N."/>
            <person name="Watson M."/>
            <person name="Adriaenssens E.M."/>
            <person name="Foster-Nyarko E."/>
            <person name="Jarju S."/>
            <person name="Secka A."/>
            <person name="Antonio M."/>
            <person name="Oren A."/>
            <person name="Chaudhuri R.R."/>
            <person name="La Ragione R."/>
            <person name="Hildebrand F."/>
            <person name="Pallen M.J."/>
        </authorList>
    </citation>
    <scope>NUCLEOTIDE SEQUENCE</scope>
    <source>
        <strain evidence="6">CHK191-13928</strain>
    </source>
</reference>
<accession>A0A9D1WV30</accession>
<gene>
    <name evidence="6" type="ORF">H9735_06720</name>
</gene>
<dbReference type="PANTHER" id="PTHR30524">
    <property type="entry name" value="MANNITOL-1-PHOSPHATE 5-DEHYDROGENASE"/>
    <property type="match status" value="1"/>
</dbReference>
<keyword evidence="2" id="KW-0520">NAD</keyword>
<comment type="caution">
    <text evidence="6">The sequence shown here is derived from an EMBL/GenBank/DDBJ whole genome shotgun (WGS) entry which is preliminary data.</text>
</comment>
<feature type="domain" description="Mannitol dehydrogenase N-terminal" evidence="4">
    <location>
        <begin position="1"/>
        <end position="202"/>
    </location>
</feature>
<evidence type="ECO:0000256" key="2">
    <source>
        <dbReference type="ARBA" id="ARBA00023027"/>
    </source>
</evidence>
<dbReference type="Proteomes" id="UP000886721">
    <property type="component" value="Unassembled WGS sequence"/>
</dbReference>
<dbReference type="Pfam" id="PF01232">
    <property type="entry name" value="Mannitol_dh"/>
    <property type="match status" value="1"/>
</dbReference>
<dbReference type="AlphaFoldDB" id="A0A9D1WV30"/>
<feature type="domain" description="Mannitol dehydrogenase C-terminal" evidence="5">
    <location>
        <begin position="212"/>
        <end position="343"/>
    </location>
</feature>
<protein>
    <submittedName>
        <fullName evidence="6">Mannitol dehydrogenase</fullName>
    </submittedName>
</protein>
<evidence type="ECO:0000256" key="3">
    <source>
        <dbReference type="ARBA" id="ARBA00048615"/>
    </source>
</evidence>
<dbReference type="InterPro" id="IPR036291">
    <property type="entry name" value="NAD(P)-bd_dom_sf"/>
</dbReference>
<evidence type="ECO:0000259" key="5">
    <source>
        <dbReference type="Pfam" id="PF08125"/>
    </source>
</evidence>
<dbReference type="GO" id="GO:0008926">
    <property type="term" value="F:mannitol-1-phosphate 5-dehydrogenase activity"/>
    <property type="evidence" value="ECO:0007669"/>
    <property type="project" value="UniProtKB-EC"/>
</dbReference>
<proteinExistence type="predicted"/>
<dbReference type="Gene3D" id="1.10.1040.10">
    <property type="entry name" value="N-(1-d-carboxylethyl)-l-norvaline Dehydrogenase, domain 2"/>
    <property type="match status" value="1"/>
</dbReference>
<dbReference type="InterPro" id="IPR013118">
    <property type="entry name" value="Mannitol_DH_C"/>
</dbReference>
<dbReference type="Gene3D" id="3.40.50.720">
    <property type="entry name" value="NAD(P)-binding Rossmann-like Domain"/>
    <property type="match status" value="1"/>
</dbReference>
<dbReference type="GO" id="GO:0019592">
    <property type="term" value="P:mannitol catabolic process"/>
    <property type="evidence" value="ECO:0007669"/>
    <property type="project" value="TreeGrafter"/>
</dbReference>
<dbReference type="PANTHER" id="PTHR30524:SF0">
    <property type="entry name" value="ALTRONATE OXIDOREDUCTASE-RELATED"/>
    <property type="match status" value="1"/>
</dbReference>
<evidence type="ECO:0000256" key="1">
    <source>
        <dbReference type="ARBA" id="ARBA00023002"/>
    </source>
</evidence>
<comment type="catalytic activity">
    <reaction evidence="3">
        <text>D-mannitol 1-phosphate + NAD(+) = beta-D-fructose 6-phosphate + NADH + H(+)</text>
        <dbReference type="Rhea" id="RHEA:19661"/>
        <dbReference type="ChEBI" id="CHEBI:15378"/>
        <dbReference type="ChEBI" id="CHEBI:57540"/>
        <dbReference type="ChEBI" id="CHEBI:57634"/>
        <dbReference type="ChEBI" id="CHEBI:57945"/>
        <dbReference type="ChEBI" id="CHEBI:61381"/>
        <dbReference type="EC" id="1.1.1.17"/>
    </reaction>
</comment>
<dbReference type="SUPFAM" id="SSF48179">
    <property type="entry name" value="6-phosphogluconate dehydrogenase C-terminal domain-like"/>
    <property type="match status" value="1"/>
</dbReference>
<dbReference type="GO" id="GO:0005829">
    <property type="term" value="C:cytosol"/>
    <property type="evidence" value="ECO:0007669"/>
    <property type="project" value="TreeGrafter"/>
</dbReference>
<evidence type="ECO:0000313" key="6">
    <source>
        <dbReference type="EMBL" id="HIX67808.1"/>
    </source>
</evidence>
<dbReference type="InterPro" id="IPR013131">
    <property type="entry name" value="Mannitol_DH_N"/>
</dbReference>
<reference evidence="6" key="2">
    <citation type="submission" date="2021-04" db="EMBL/GenBank/DDBJ databases">
        <authorList>
            <person name="Gilroy R."/>
        </authorList>
    </citation>
    <scope>NUCLEOTIDE SEQUENCE</scope>
    <source>
        <strain evidence="6">CHK191-13928</strain>
    </source>
</reference>
<organism evidence="6 7">
    <name type="scientific">Candidatus Anaerostipes excrementavium</name>
    <dbReference type="NCBI Taxonomy" id="2838463"/>
    <lineage>
        <taxon>Bacteria</taxon>
        <taxon>Bacillati</taxon>
        <taxon>Bacillota</taxon>
        <taxon>Clostridia</taxon>
        <taxon>Lachnospirales</taxon>
        <taxon>Lachnospiraceae</taxon>
        <taxon>Anaerostipes</taxon>
    </lineage>
</organism>
<sequence>MKAIMYGAGSIGRGFIGALFSDLGYEVVFIDVNDWLVDTMNTEGTYPQIIMKEQKEVRWIKNIRAVNGKDLDAVRDEIADADILATAVGASVLEKIAPVIAQGLIKRWEKDPENAIDLLICENLMDADLLLRKWLLDALPENYHSIMEQHLGLVETSIGRMVPPPDPEEDQEEHHPLAVRVEAYDYLPVDKSAFKNPIPQYKKIVPYEPFHFYLERKLYIHNMAHVTTAFLGKILGVTYIDEAAKNIYIRKIVQGCMTESAMALERKYNVDYADLQFHIDDLLYRFQNPYLKDTVERVAREPIRKLGPDDRLVGAARTCEEQHIHPVHLSFAIALGLYFLGSDSVTDFLETECKIHKDEPLFEQILYFYQEISKNKESLNYLISCIERVQAELRGEII</sequence>
<evidence type="ECO:0000259" key="4">
    <source>
        <dbReference type="Pfam" id="PF01232"/>
    </source>
</evidence>
<keyword evidence="1" id="KW-0560">Oxidoreductase</keyword>